<protein>
    <submittedName>
        <fullName evidence="1">Uncharacterized protein</fullName>
    </submittedName>
</protein>
<organism evidence="1 2">
    <name type="scientific">Paenibacillus macerans</name>
    <name type="common">Bacillus macerans</name>
    <dbReference type="NCBI Taxonomy" id="44252"/>
    <lineage>
        <taxon>Bacteria</taxon>
        <taxon>Bacillati</taxon>
        <taxon>Bacillota</taxon>
        <taxon>Bacilli</taxon>
        <taxon>Bacillales</taxon>
        <taxon>Paenibacillaceae</taxon>
        <taxon>Paenibacillus</taxon>
    </lineage>
</organism>
<evidence type="ECO:0000313" key="1">
    <source>
        <dbReference type="EMBL" id="MUG23329.1"/>
    </source>
</evidence>
<name>A0A6N8ETT8_PAEMA</name>
<dbReference type="EMBL" id="WNZZ01000008">
    <property type="protein sequence ID" value="MUG23329.1"/>
    <property type="molecule type" value="Genomic_DNA"/>
</dbReference>
<sequence length="49" mass="5618">MVCTWGITPCCQTSPKDACEDGTPKYENTNQYALLKKEWLQNPQIQIQT</sequence>
<accession>A0A6N8ETT8</accession>
<proteinExistence type="predicted"/>
<evidence type="ECO:0000313" key="2">
    <source>
        <dbReference type="Proteomes" id="UP000442469"/>
    </source>
</evidence>
<gene>
    <name evidence="1" type="ORF">GNQ08_13060</name>
</gene>
<dbReference type="AlphaFoldDB" id="A0A6N8ETT8"/>
<reference evidence="1 2" key="1">
    <citation type="submission" date="2019-11" db="EMBL/GenBank/DDBJ databases">
        <title>Draft genome sequences of five Paenibacillus species of dairy origin.</title>
        <authorList>
            <person name="Olajide A.M."/>
            <person name="Chen S."/>
            <person name="Lapointe G."/>
        </authorList>
    </citation>
    <scope>NUCLEOTIDE SEQUENCE [LARGE SCALE GENOMIC DNA]</scope>
    <source>
        <strain evidence="1 2">3CT49</strain>
    </source>
</reference>
<comment type="caution">
    <text evidence="1">The sequence shown here is derived from an EMBL/GenBank/DDBJ whole genome shotgun (WGS) entry which is preliminary data.</text>
</comment>
<dbReference type="Proteomes" id="UP000442469">
    <property type="component" value="Unassembled WGS sequence"/>
</dbReference>